<evidence type="ECO:0000259" key="11">
    <source>
        <dbReference type="PROSITE" id="PS50929"/>
    </source>
</evidence>
<dbReference type="GO" id="GO:0016887">
    <property type="term" value="F:ATP hydrolysis activity"/>
    <property type="evidence" value="ECO:0007669"/>
    <property type="project" value="InterPro"/>
</dbReference>
<gene>
    <name evidence="12" type="ORF">PROQFM164_S04g000576</name>
</gene>
<evidence type="ECO:0000256" key="8">
    <source>
        <dbReference type="ARBA" id="ARBA00023180"/>
    </source>
</evidence>
<dbReference type="PROSITE" id="PS50893">
    <property type="entry name" value="ABC_TRANSPORTER_2"/>
    <property type="match status" value="2"/>
</dbReference>
<evidence type="ECO:0000313" key="13">
    <source>
        <dbReference type="Proteomes" id="UP000030686"/>
    </source>
</evidence>
<dbReference type="InterPro" id="IPR044726">
    <property type="entry name" value="ABCC_6TM_D2"/>
</dbReference>
<feature type="transmembrane region" description="Helical" evidence="9">
    <location>
        <begin position="266"/>
        <end position="290"/>
    </location>
</feature>
<evidence type="ECO:0000313" key="12">
    <source>
        <dbReference type="EMBL" id="CDM35695.1"/>
    </source>
</evidence>
<evidence type="ECO:0000256" key="6">
    <source>
        <dbReference type="ARBA" id="ARBA00022989"/>
    </source>
</evidence>
<protein>
    <submittedName>
        <fullName evidence="12">ABC transporter, ABCB2</fullName>
    </submittedName>
</protein>
<dbReference type="InterPro" id="IPR056227">
    <property type="entry name" value="TMD0_ABC"/>
</dbReference>
<evidence type="ECO:0000256" key="5">
    <source>
        <dbReference type="ARBA" id="ARBA00022840"/>
    </source>
</evidence>
<keyword evidence="2" id="KW-0813">Transport</keyword>
<dbReference type="SMART" id="SM00382">
    <property type="entry name" value="AAA"/>
    <property type="match status" value="2"/>
</dbReference>
<reference evidence="12" key="1">
    <citation type="journal article" date="2014" name="Nat. Commun.">
        <title>Multiple recent horizontal transfers of a large genomic region in cheese making fungi.</title>
        <authorList>
            <person name="Cheeseman K."/>
            <person name="Ropars J."/>
            <person name="Renault P."/>
            <person name="Dupont J."/>
            <person name="Gouzy J."/>
            <person name="Branca A."/>
            <person name="Abraham A.L."/>
            <person name="Ceppi M."/>
            <person name="Conseiller E."/>
            <person name="Debuchy R."/>
            <person name="Malagnac F."/>
            <person name="Goarin A."/>
            <person name="Silar P."/>
            <person name="Lacoste S."/>
            <person name="Sallet E."/>
            <person name="Bensimon A."/>
            <person name="Giraud T."/>
            <person name="Brygoo Y."/>
        </authorList>
    </citation>
    <scope>NUCLEOTIDE SEQUENCE [LARGE SCALE GENOMIC DNA]</scope>
    <source>
        <strain evidence="12">FM164</strain>
    </source>
</reference>
<dbReference type="InterPro" id="IPR036640">
    <property type="entry name" value="ABC1_TM_sf"/>
</dbReference>
<dbReference type="STRING" id="1365484.W6QGY0"/>
<dbReference type="FunFam" id="3.40.50.300:FF:000163">
    <property type="entry name" value="Multidrug resistance-associated protein member 4"/>
    <property type="match status" value="1"/>
</dbReference>
<dbReference type="FunFam" id="1.20.1560.10:FF:000055">
    <property type="entry name" value="ABC multidrug transporter (Eurofung)"/>
    <property type="match status" value="1"/>
</dbReference>
<evidence type="ECO:0000256" key="1">
    <source>
        <dbReference type="ARBA" id="ARBA00004141"/>
    </source>
</evidence>
<feature type="transmembrane region" description="Helical" evidence="9">
    <location>
        <begin position="408"/>
        <end position="427"/>
    </location>
</feature>
<dbReference type="InterPro" id="IPR044746">
    <property type="entry name" value="ABCC_6TM_D1"/>
</dbReference>
<feature type="transmembrane region" description="Helical" evidence="9">
    <location>
        <begin position="1031"/>
        <end position="1049"/>
    </location>
</feature>
<keyword evidence="8" id="KW-0325">Glycoprotein</keyword>
<feature type="domain" description="ABC transmembrane type-1" evidence="11">
    <location>
        <begin position="894"/>
        <end position="1170"/>
    </location>
</feature>
<feature type="domain" description="ABC transporter" evidence="10">
    <location>
        <begin position="612"/>
        <end position="846"/>
    </location>
</feature>
<feature type="transmembrane region" description="Helical" evidence="9">
    <location>
        <begin position="35"/>
        <end position="53"/>
    </location>
</feature>
<feature type="transmembrane region" description="Helical" evidence="9">
    <location>
        <begin position="133"/>
        <end position="152"/>
    </location>
</feature>
<feature type="transmembrane region" description="Helical" evidence="9">
    <location>
        <begin position="928"/>
        <end position="955"/>
    </location>
</feature>
<keyword evidence="5" id="KW-0067">ATP-binding</keyword>
<dbReference type="EMBL" id="HG792018">
    <property type="protein sequence ID" value="CDM35695.1"/>
    <property type="molecule type" value="Genomic_DNA"/>
</dbReference>
<dbReference type="PANTHER" id="PTHR24223:SF399">
    <property type="entry name" value="ABC TRANSPORTER ATNG"/>
    <property type="match status" value="1"/>
</dbReference>
<keyword evidence="3 9" id="KW-0812">Transmembrane</keyword>
<dbReference type="Pfam" id="PF24357">
    <property type="entry name" value="TMD0_ABC"/>
    <property type="match status" value="1"/>
</dbReference>
<feature type="domain" description="ABC transporter" evidence="10">
    <location>
        <begin position="1207"/>
        <end position="1445"/>
    </location>
</feature>
<sequence>MIPLGCPLEADNSFGPVTNPGCRDGFDFTLLFEQAIFGLVPAVAFLIISPVRLHILAKCDVRIQFNKLRSAKLITIVVFAAIQLALLISWAQNAKPFTYISVASGAINLAVALEILVISWMEDERSVRPSSLLAIYLVLTLLFDIVQTRTLWLSRTGSLIPSLFTASVAAKVTMLLLESLGKQKYLTGTYRDLPPESTSGILNRSFLWWLNRLFHAGFRSLLTVGDLDVLDKPLESAGAAEKARQAWIQRQHPARRFEFPVQMCRALRASLALVVFPRLCLIGFTFAQPFLITSMLNWLDDPSTALNDGYGLIGATILIYLGMALSTLSYNHMLNRFTTIFRGAASSMIYDHALRIPDGALEDRSATITLMTTDIDRIIDCLVTLNECWARTIEVAIGISLLALRMGWVCLMPLIIVILSSLGSTYISKNIGGQQKNWVDAVQQRIAITRSMLADIQTVKRMGLSKTFLHIIQNKRVQETHQMAKYRWSIVWQNMIQNLPWALAPALTFTVYAAQGKELDVSKTLSSLSIITLLTSPASKLLSAVPSTAAATGCFDRIQSFLMVPTGQHHPDTTSITTEETHIHMSDSSGELQPISFLSSGTADPTFPVISMERVNIRPVPSAKIVLRDISIQVPAGNLVIIRGPVGSGKTTLLRAILSQAVCEKGVTTVKIKNPTLCAQIPWIPRGTIREAICGVTATGSVTTHGIDCEWYADVLHTCALLPDLELFPEGDATQIGNGSGNKFSGGQMHRIALARAVYARRKLLLLDDVLSALDRKTKAIIMERLFGGDGLLRRTMSTVVMVTHEIDYLSYADQVLALSDGNLRREEARERTVYQALLPDAAADEGLEESTKSMMKEKAAEISKANDINDLRRATGDSAVYRYYLRYIGWTKAMIFVSFVTINVFASTYGKIWLERWANRGGGQKPLYVTIYFLLAICNTIGNGGYVWAILILISPATARRLHYVVLRTVIRATPQFLSTVDNGSILNRFSQDMTLVESQLPIGVLITVSNLFSSIASAALIATGSEYMAISLPFLIFAVFLLQHVYLKTSRQLRLLDLESRSPLYSHFLDTVEGLATIQAFGWEEDFQNKNSRLLDVTQRTYYMLNCIQRWLNLVLDLIVAAEAIIVVSLAVFLRQKTSVGLLGVSLNSILSFNGSLSSLISGWTQLEISLGSISRVKDFEMEVPSEVTSGKTEPPSDWPDRGAIHVSEVSAQYHPKAIALKSVSLVASPGQKIGICGRTGSGKSSLLSAILGILTITNGSILIDNVDLATLQPERVRERIVTIPQDPFIMVGCTVRLNTDPTGKFPDADIIAALDRVGIWKGVLDDRGGLEAEITNTLSLSRGQQQLLELARAILKIQASNAKILLIDEATSGVDMETDAHVQALLRREPFHSCTALTVAHRVHTLMDHDLVLVLDQGKVIEMDGPGKLAGRKDSIFSSLLNSQAY</sequence>
<keyword evidence="7 9" id="KW-0472">Membrane</keyword>
<feature type="transmembrane region" description="Helical" evidence="9">
    <location>
        <begin position="888"/>
        <end position="907"/>
    </location>
</feature>
<evidence type="ECO:0000256" key="3">
    <source>
        <dbReference type="ARBA" id="ARBA00022692"/>
    </source>
</evidence>
<dbReference type="CDD" id="cd18579">
    <property type="entry name" value="ABC_6TM_ABCC_D1"/>
    <property type="match status" value="1"/>
</dbReference>
<dbReference type="PROSITE" id="PS50929">
    <property type="entry name" value="ABC_TM1F"/>
    <property type="match status" value="2"/>
</dbReference>
<dbReference type="GO" id="GO:0016020">
    <property type="term" value="C:membrane"/>
    <property type="evidence" value="ECO:0007669"/>
    <property type="project" value="UniProtKB-SubCell"/>
</dbReference>
<dbReference type="CDD" id="cd18580">
    <property type="entry name" value="ABC_6TM_ABCC_D2"/>
    <property type="match status" value="1"/>
</dbReference>
<evidence type="ECO:0000256" key="2">
    <source>
        <dbReference type="ARBA" id="ARBA00022448"/>
    </source>
</evidence>
<keyword evidence="6 9" id="KW-1133">Transmembrane helix</keyword>
<dbReference type="Pfam" id="PF00664">
    <property type="entry name" value="ABC_membrane"/>
    <property type="match status" value="2"/>
</dbReference>
<organism evidence="12 13">
    <name type="scientific">Penicillium roqueforti (strain FM164)</name>
    <dbReference type="NCBI Taxonomy" id="1365484"/>
    <lineage>
        <taxon>Eukaryota</taxon>
        <taxon>Fungi</taxon>
        <taxon>Dikarya</taxon>
        <taxon>Ascomycota</taxon>
        <taxon>Pezizomycotina</taxon>
        <taxon>Eurotiomycetes</taxon>
        <taxon>Eurotiomycetidae</taxon>
        <taxon>Eurotiales</taxon>
        <taxon>Aspergillaceae</taxon>
        <taxon>Penicillium</taxon>
    </lineage>
</organism>
<feature type="transmembrane region" description="Helical" evidence="9">
    <location>
        <begin position="310"/>
        <end position="330"/>
    </location>
</feature>
<feature type="transmembrane region" description="Helical" evidence="9">
    <location>
        <begin position="1113"/>
        <end position="1135"/>
    </location>
</feature>
<dbReference type="Gene3D" id="3.40.50.300">
    <property type="entry name" value="P-loop containing nucleotide triphosphate hydrolases"/>
    <property type="match status" value="2"/>
</dbReference>
<dbReference type="InterPro" id="IPR011527">
    <property type="entry name" value="ABC1_TM_dom"/>
</dbReference>
<dbReference type="SUPFAM" id="SSF90123">
    <property type="entry name" value="ABC transporter transmembrane region"/>
    <property type="match status" value="2"/>
</dbReference>
<dbReference type="FunFam" id="1.20.1560.10:FF:000066">
    <property type="entry name" value="ABC multidrug transporter (Eurofung)"/>
    <property type="match status" value="1"/>
</dbReference>
<proteinExistence type="predicted"/>
<dbReference type="InterPro" id="IPR003593">
    <property type="entry name" value="AAA+_ATPase"/>
</dbReference>
<feature type="domain" description="ABC transmembrane type-1" evidence="11">
    <location>
        <begin position="279"/>
        <end position="550"/>
    </location>
</feature>
<dbReference type="InterPro" id="IPR003439">
    <property type="entry name" value="ABC_transporter-like_ATP-bd"/>
</dbReference>
<dbReference type="CDD" id="cd03244">
    <property type="entry name" value="ABCC_MRP_domain2"/>
    <property type="match status" value="1"/>
</dbReference>
<dbReference type="InterPro" id="IPR050173">
    <property type="entry name" value="ABC_transporter_C-like"/>
</dbReference>
<dbReference type="GO" id="GO:0005524">
    <property type="term" value="F:ATP binding"/>
    <property type="evidence" value="ECO:0007669"/>
    <property type="project" value="UniProtKB-KW"/>
</dbReference>
<keyword evidence="4" id="KW-0547">Nucleotide-binding</keyword>
<keyword evidence="13" id="KW-1185">Reference proteome</keyword>
<dbReference type="Proteomes" id="UP000030686">
    <property type="component" value="Unassembled WGS sequence"/>
</dbReference>
<dbReference type="OrthoDB" id="6500128at2759"/>
<feature type="transmembrane region" description="Helical" evidence="9">
    <location>
        <begin position="158"/>
        <end position="177"/>
    </location>
</feature>
<dbReference type="Pfam" id="PF00005">
    <property type="entry name" value="ABC_tran"/>
    <property type="match status" value="2"/>
</dbReference>
<feature type="transmembrane region" description="Helical" evidence="9">
    <location>
        <begin position="73"/>
        <end position="91"/>
    </location>
</feature>
<dbReference type="Gene3D" id="1.20.1560.10">
    <property type="entry name" value="ABC transporter type 1, transmembrane domain"/>
    <property type="match status" value="2"/>
</dbReference>
<evidence type="ECO:0000259" key="10">
    <source>
        <dbReference type="PROSITE" id="PS50893"/>
    </source>
</evidence>
<feature type="transmembrane region" description="Helical" evidence="9">
    <location>
        <begin position="97"/>
        <end position="121"/>
    </location>
</feature>
<accession>W6QGY0</accession>
<dbReference type="OMA" id="YDHALHI"/>
<evidence type="ECO:0000256" key="9">
    <source>
        <dbReference type="SAM" id="Phobius"/>
    </source>
</evidence>
<evidence type="ECO:0000256" key="7">
    <source>
        <dbReference type="ARBA" id="ARBA00023136"/>
    </source>
</evidence>
<name>W6QGY0_PENRF</name>
<dbReference type="InterPro" id="IPR027417">
    <property type="entry name" value="P-loop_NTPase"/>
</dbReference>
<comment type="subcellular location">
    <subcellularLocation>
        <location evidence="1">Membrane</location>
        <topology evidence="1">Multi-pass membrane protein</topology>
    </subcellularLocation>
</comment>
<dbReference type="SUPFAM" id="SSF52540">
    <property type="entry name" value="P-loop containing nucleoside triphosphate hydrolases"/>
    <property type="match status" value="2"/>
</dbReference>
<evidence type="ECO:0000256" key="4">
    <source>
        <dbReference type="ARBA" id="ARBA00022741"/>
    </source>
</evidence>
<dbReference type="PANTHER" id="PTHR24223">
    <property type="entry name" value="ATP-BINDING CASSETTE SUB-FAMILY C"/>
    <property type="match status" value="1"/>
</dbReference>
<dbReference type="GO" id="GO:0140359">
    <property type="term" value="F:ABC-type transporter activity"/>
    <property type="evidence" value="ECO:0007669"/>
    <property type="project" value="InterPro"/>
</dbReference>